<comment type="caution">
    <text evidence="2">The sequence shown here is derived from an EMBL/GenBank/DDBJ whole genome shotgun (WGS) entry which is preliminary data.</text>
</comment>
<evidence type="ECO:0000313" key="3">
    <source>
        <dbReference type="Proteomes" id="UP000824890"/>
    </source>
</evidence>
<dbReference type="Proteomes" id="UP000824890">
    <property type="component" value="Unassembled WGS sequence"/>
</dbReference>
<accession>A0ABQ7X823</accession>
<evidence type="ECO:0000313" key="2">
    <source>
        <dbReference type="EMBL" id="KAH0851233.1"/>
    </source>
</evidence>
<protein>
    <submittedName>
        <fullName evidence="2">Uncharacterized protein</fullName>
    </submittedName>
</protein>
<keyword evidence="3" id="KW-1185">Reference proteome</keyword>
<feature type="region of interest" description="Disordered" evidence="1">
    <location>
        <begin position="145"/>
        <end position="175"/>
    </location>
</feature>
<name>A0ABQ7X823_BRANA</name>
<feature type="compositionally biased region" description="Basic and acidic residues" evidence="1">
    <location>
        <begin position="61"/>
        <end position="96"/>
    </location>
</feature>
<proteinExistence type="predicted"/>
<gene>
    <name evidence="2" type="ORF">HID58_094901</name>
</gene>
<dbReference type="EMBL" id="JAGKQM010001810">
    <property type="protein sequence ID" value="KAH0851233.1"/>
    <property type="molecule type" value="Genomic_DNA"/>
</dbReference>
<evidence type="ECO:0000256" key="1">
    <source>
        <dbReference type="SAM" id="MobiDB-lite"/>
    </source>
</evidence>
<organism evidence="2 3">
    <name type="scientific">Brassica napus</name>
    <name type="common">Rape</name>
    <dbReference type="NCBI Taxonomy" id="3708"/>
    <lineage>
        <taxon>Eukaryota</taxon>
        <taxon>Viridiplantae</taxon>
        <taxon>Streptophyta</taxon>
        <taxon>Embryophyta</taxon>
        <taxon>Tracheophyta</taxon>
        <taxon>Spermatophyta</taxon>
        <taxon>Magnoliopsida</taxon>
        <taxon>eudicotyledons</taxon>
        <taxon>Gunneridae</taxon>
        <taxon>Pentapetalae</taxon>
        <taxon>rosids</taxon>
        <taxon>malvids</taxon>
        <taxon>Brassicales</taxon>
        <taxon>Brassicaceae</taxon>
        <taxon>Brassiceae</taxon>
        <taxon>Brassica</taxon>
    </lineage>
</organism>
<reference evidence="2 3" key="1">
    <citation type="submission" date="2021-05" db="EMBL/GenBank/DDBJ databases">
        <title>Genome Assembly of Synthetic Allotetraploid Brassica napus Reveals Homoeologous Exchanges between Subgenomes.</title>
        <authorList>
            <person name="Davis J.T."/>
        </authorList>
    </citation>
    <scope>NUCLEOTIDE SEQUENCE [LARGE SCALE GENOMIC DNA]</scope>
    <source>
        <strain evidence="3">cv. Da-Ae</strain>
        <tissue evidence="2">Seedling</tissue>
    </source>
</reference>
<sequence length="205" mass="23731">MTGDRLTAVDFEKEAESTATPLASVRWCSTTFYCWLAPHGTKNKIAPAVHHSPNKQQSGDYRSDSQSRENRPTTRHHTPDVDPTITERTETQTIDRRHYNGELNLLSQIRKSFISKQSCSPRPSLGRNINITDFQTLIATHAEENLNNVTTRRSPRPQGRARPTIPDQEATSQQRLNHSLLEREKKPTWEWMFFHNLLAYQPWNR</sequence>
<feature type="region of interest" description="Disordered" evidence="1">
    <location>
        <begin position="46"/>
        <end position="96"/>
    </location>
</feature>